<comment type="subcellular location">
    <subcellularLocation>
        <location evidence="2">Cytoplasm</location>
    </subcellularLocation>
</comment>
<dbReference type="STRING" id="441103.TRN7648_00303"/>
<feature type="domain" description="PPIase FKBP-type" evidence="11">
    <location>
        <begin position="7"/>
        <end position="101"/>
    </location>
</feature>
<evidence type="ECO:0000256" key="1">
    <source>
        <dbReference type="ARBA" id="ARBA00000971"/>
    </source>
</evidence>
<dbReference type="AlphaFoldDB" id="A0A0N7LYL1"/>
<keyword evidence="4" id="KW-0963">Cytoplasm</keyword>
<protein>
    <recommendedName>
        <fullName evidence="10">Peptidyl-prolyl cis-trans isomerase</fullName>
        <ecNumber evidence="10">5.2.1.8</ecNumber>
    </recommendedName>
</protein>
<evidence type="ECO:0000256" key="5">
    <source>
        <dbReference type="ARBA" id="ARBA00023110"/>
    </source>
</evidence>
<accession>A0A0N7LYL1</accession>
<comment type="function">
    <text evidence="8">Also involved in hydrogenase metallocenter assembly, probably by participating in the nickel insertion step. This function in hydrogenase biosynthesis requires chaperone activity and the presence of the metal-binding domain, but not PPIase activity.</text>
</comment>
<dbReference type="GO" id="GO:0042026">
    <property type="term" value="P:protein refolding"/>
    <property type="evidence" value="ECO:0007669"/>
    <property type="project" value="UniProtKB-ARBA"/>
</dbReference>
<evidence type="ECO:0000313" key="12">
    <source>
        <dbReference type="EMBL" id="CUH75169.1"/>
    </source>
</evidence>
<dbReference type="RefSeq" id="WP_058245869.1">
    <property type="nucleotide sequence ID" value="NZ_CYSE01000001.1"/>
</dbReference>
<keyword evidence="6" id="KW-0143">Chaperone</keyword>
<evidence type="ECO:0000256" key="6">
    <source>
        <dbReference type="ARBA" id="ARBA00023186"/>
    </source>
</evidence>
<evidence type="ECO:0000259" key="11">
    <source>
        <dbReference type="PROSITE" id="PS50059"/>
    </source>
</evidence>
<dbReference type="PROSITE" id="PS50059">
    <property type="entry name" value="FKBP_PPIASE"/>
    <property type="match status" value="1"/>
</dbReference>
<keyword evidence="7 9" id="KW-0413">Isomerase</keyword>
<reference evidence="12 13" key="1">
    <citation type="submission" date="2015-09" db="EMBL/GenBank/DDBJ databases">
        <authorList>
            <consortium name="Swine Surveillance"/>
        </authorList>
    </citation>
    <scope>NUCLEOTIDE SEQUENCE [LARGE SCALE GENOMIC DNA]</scope>
    <source>
        <strain evidence="12 13">CECT 7648</strain>
    </source>
</reference>
<dbReference type="PANTHER" id="PTHR47861:SF3">
    <property type="entry name" value="FKBP-TYPE PEPTIDYL-PROLYL CIS-TRANS ISOMERASE SLYD"/>
    <property type="match status" value="1"/>
</dbReference>
<evidence type="ECO:0000256" key="3">
    <source>
        <dbReference type="ARBA" id="ARBA00006577"/>
    </source>
</evidence>
<dbReference type="OrthoDB" id="9808891at2"/>
<keyword evidence="13" id="KW-1185">Reference proteome</keyword>
<dbReference type="EC" id="5.2.1.8" evidence="10"/>
<evidence type="ECO:0000256" key="2">
    <source>
        <dbReference type="ARBA" id="ARBA00004496"/>
    </source>
</evidence>
<proteinExistence type="inferred from homology"/>
<dbReference type="InterPro" id="IPR046357">
    <property type="entry name" value="PPIase_dom_sf"/>
</dbReference>
<gene>
    <name evidence="12" type="primary">slyD</name>
    <name evidence="12" type="ORF">TRN7648_00303</name>
</gene>
<keyword evidence="5 9" id="KW-0697">Rotamase</keyword>
<dbReference type="GO" id="GO:0005737">
    <property type="term" value="C:cytoplasm"/>
    <property type="evidence" value="ECO:0007669"/>
    <property type="project" value="UniProtKB-SubCell"/>
</dbReference>
<dbReference type="InterPro" id="IPR001179">
    <property type="entry name" value="PPIase_FKBP_dom"/>
</dbReference>
<dbReference type="SUPFAM" id="SSF54534">
    <property type="entry name" value="FKBP-like"/>
    <property type="match status" value="1"/>
</dbReference>
<dbReference type="GO" id="GO:0003755">
    <property type="term" value="F:peptidyl-prolyl cis-trans isomerase activity"/>
    <property type="evidence" value="ECO:0007669"/>
    <property type="project" value="UniProtKB-UniRule"/>
</dbReference>
<organism evidence="12 13">
    <name type="scientific">Tropicibacter naphthalenivorans</name>
    <dbReference type="NCBI Taxonomy" id="441103"/>
    <lineage>
        <taxon>Bacteria</taxon>
        <taxon>Pseudomonadati</taxon>
        <taxon>Pseudomonadota</taxon>
        <taxon>Alphaproteobacteria</taxon>
        <taxon>Rhodobacterales</taxon>
        <taxon>Roseobacteraceae</taxon>
        <taxon>Tropicibacter</taxon>
    </lineage>
</organism>
<dbReference type="EMBL" id="CYSE01000001">
    <property type="protein sequence ID" value="CUH75169.1"/>
    <property type="molecule type" value="Genomic_DNA"/>
</dbReference>
<evidence type="ECO:0000256" key="8">
    <source>
        <dbReference type="ARBA" id="ARBA00037071"/>
    </source>
</evidence>
<evidence type="ECO:0000256" key="7">
    <source>
        <dbReference type="ARBA" id="ARBA00023235"/>
    </source>
</evidence>
<evidence type="ECO:0000256" key="4">
    <source>
        <dbReference type="ARBA" id="ARBA00022490"/>
    </source>
</evidence>
<name>A0A0N7LYL1_9RHOB</name>
<dbReference type="Pfam" id="PF00254">
    <property type="entry name" value="FKBP_C"/>
    <property type="match status" value="1"/>
</dbReference>
<comment type="similarity">
    <text evidence="3 10">Belongs to the FKBP-type PPIase family.</text>
</comment>
<dbReference type="Proteomes" id="UP000054935">
    <property type="component" value="Unassembled WGS sequence"/>
</dbReference>
<evidence type="ECO:0000256" key="10">
    <source>
        <dbReference type="RuleBase" id="RU003915"/>
    </source>
</evidence>
<evidence type="ECO:0000256" key="9">
    <source>
        <dbReference type="PROSITE-ProRule" id="PRU00277"/>
    </source>
</evidence>
<dbReference type="PANTHER" id="PTHR47861">
    <property type="entry name" value="FKBP-TYPE PEPTIDYL-PROLYL CIS-TRANS ISOMERASE SLYD"/>
    <property type="match status" value="1"/>
</dbReference>
<dbReference type="Gene3D" id="3.10.50.40">
    <property type="match status" value="1"/>
</dbReference>
<sequence>MTQVKSGDTVRIHYTGTLADGTTFDSSAGRDPLEFTVGSGQIIPGLDKAIPGMTVGDKKKVEIPADEAYGQPHPEAMQAVPRAEIPAEIPLDLGTQLQVQTPTGQVMPVTIVKVTDEEVTLDANHPLAGKDLTFDFELVAIA</sequence>
<comment type="catalytic activity">
    <reaction evidence="1 9 10">
        <text>[protein]-peptidylproline (omega=180) = [protein]-peptidylproline (omega=0)</text>
        <dbReference type="Rhea" id="RHEA:16237"/>
        <dbReference type="Rhea" id="RHEA-COMP:10747"/>
        <dbReference type="Rhea" id="RHEA-COMP:10748"/>
        <dbReference type="ChEBI" id="CHEBI:83833"/>
        <dbReference type="ChEBI" id="CHEBI:83834"/>
        <dbReference type="EC" id="5.2.1.8"/>
    </reaction>
</comment>
<evidence type="ECO:0000313" key="13">
    <source>
        <dbReference type="Proteomes" id="UP000054935"/>
    </source>
</evidence>